<dbReference type="STRING" id="421058.SAMN05421866_0270"/>
<organism evidence="2 3">
    <name type="scientific">Chryseobacterium oranimense</name>
    <dbReference type="NCBI Taxonomy" id="421058"/>
    <lineage>
        <taxon>Bacteria</taxon>
        <taxon>Pseudomonadati</taxon>
        <taxon>Bacteroidota</taxon>
        <taxon>Flavobacteriia</taxon>
        <taxon>Flavobacteriales</taxon>
        <taxon>Weeksellaceae</taxon>
        <taxon>Chryseobacterium group</taxon>
        <taxon>Chryseobacterium</taxon>
    </lineage>
</organism>
<gene>
    <name evidence="2" type="ORF">SAMN05421866_0270</name>
</gene>
<dbReference type="Proteomes" id="UP000184047">
    <property type="component" value="Unassembled WGS sequence"/>
</dbReference>
<feature type="compositionally biased region" description="Basic and acidic residues" evidence="1">
    <location>
        <begin position="278"/>
        <end position="288"/>
    </location>
</feature>
<sequence length="301" mass="34619">MKTKILFFLLLGIFTGAQTNRFFYEYKFIPDSNNKEDVKKEMMLLDINKSGSAYYSHDKFVADSTSRADLQKQINSGSGNISINKRERPGQVSYKVTKSYPEFKTYLFTNISTDKYKILEDKKPEWKILPDKQKIGEYNAQKAVTSYGGREWTAWFSSDIPFQDGPYKFYGLPGLIVKLEDSTGSHIMTLVGNKTISTPAEENEAQLPDNVRILGMGTKELEITKDQYKKVWKAYVNDPTKNMREMMMKSGGDSNTKMVFKMKTQDGKELSDPNQVFKEMEKRTKESLQKNNNPIEPDLTK</sequence>
<dbReference type="Pfam" id="PF09697">
    <property type="entry name" value="Porph_ging"/>
    <property type="match status" value="1"/>
</dbReference>
<evidence type="ECO:0000256" key="1">
    <source>
        <dbReference type="SAM" id="MobiDB-lite"/>
    </source>
</evidence>
<dbReference type="EMBL" id="FQWT01000001">
    <property type="protein sequence ID" value="SHG39037.1"/>
    <property type="molecule type" value="Genomic_DNA"/>
</dbReference>
<feature type="region of interest" description="Disordered" evidence="1">
    <location>
        <begin position="264"/>
        <end position="301"/>
    </location>
</feature>
<proteinExistence type="predicted"/>
<dbReference type="NCBIfam" id="TIGR01200">
    <property type="entry name" value="GLPGLI"/>
    <property type="match status" value="1"/>
</dbReference>
<dbReference type="RefSeq" id="WP_073059599.1">
    <property type="nucleotide sequence ID" value="NZ_FQWT01000001.1"/>
</dbReference>
<protein>
    <submittedName>
        <fullName evidence="2">GLPGLI family protein</fullName>
    </submittedName>
</protein>
<evidence type="ECO:0000313" key="2">
    <source>
        <dbReference type="EMBL" id="SHG39037.1"/>
    </source>
</evidence>
<name>A0A1M5JEQ5_9FLAO</name>
<evidence type="ECO:0000313" key="3">
    <source>
        <dbReference type="Proteomes" id="UP000184047"/>
    </source>
</evidence>
<dbReference type="eggNOG" id="ENOG5032Y7Q">
    <property type="taxonomic scope" value="Bacteria"/>
</dbReference>
<dbReference type="AlphaFoldDB" id="A0A1M5JEQ5"/>
<dbReference type="OrthoDB" id="1440774at2"/>
<accession>A0A1M5JEQ5</accession>
<reference evidence="3" key="1">
    <citation type="submission" date="2016-11" db="EMBL/GenBank/DDBJ databases">
        <authorList>
            <person name="Varghese N."/>
            <person name="Submissions S."/>
        </authorList>
    </citation>
    <scope>NUCLEOTIDE SEQUENCE [LARGE SCALE GENOMIC DNA]</scope>
    <source>
        <strain evidence="3">DSM 19055</strain>
    </source>
</reference>
<keyword evidence="3" id="KW-1185">Reference proteome</keyword>
<dbReference type="InterPro" id="IPR005901">
    <property type="entry name" value="GLPGLI"/>
</dbReference>